<dbReference type="KEGG" id="aser:Asera_49970"/>
<sequence length="131" mass="13551">MSATRVSSGGPWEQRYGYCRAVRTGDRIVTAGCTSTVDGAVAHRGDPYAQTATAIAIGLDALAKLGAGPESVIRTRMYVVDIDAHADAVGTAHAAAFGAAPPAATMVQVARLIDPDLLVEIELEAWLGEEG</sequence>
<dbReference type="Pfam" id="PF01042">
    <property type="entry name" value="Ribonuc_L-PSP"/>
    <property type="match status" value="1"/>
</dbReference>
<dbReference type="RefSeq" id="WP_030446283.1">
    <property type="nucleotide sequence ID" value="NZ_AP023354.1"/>
</dbReference>
<dbReference type="PANTHER" id="PTHR43857:SF1">
    <property type="entry name" value="YJGH FAMILY PROTEIN"/>
    <property type="match status" value="1"/>
</dbReference>
<evidence type="ECO:0000313" key="2">
    <source>
        <dbReference type="Proteomes" id="UP000680750"/>
    </source>
</evidence>
<dbReference type="Gene3D" id="3.30.1330.40">
    <property type="entry name" value="RutC-like"/>
    <property type="match status" value="1"/>
</dbReference>
<gene>
    <name evidence="1" type="ORF">Asera_49970</name>
</gene>
<dbReference type="InterPro" id="IPR006175">
    <property type="entry name" value="YjgF/YER057c/UK114"/>
</dbReference>
<proteinExistence type="predicted"/>
<name>A0A810L6Y3_9ACTN</name>
<evidence type="ECO:0008006" key="3">
    <source>
        <dbReference type="Google" id="ProtNLM"/>
    </source>
</evidence>
<dbReference type="SUPFAM" id="SSF55298">
    <property type="entry name" value="YjgF-like"/>
    <property type="match status" value="1"/>
</dbReference>
<organism evidence="1 2">
    <name type="scientific">Actinocatenispora sera</name>
    <dbReference type="NCBI Taxonomy" id="390989"/>
    <lineage>
        <taxon>Bacteria</taxon>
        <taxon>Bacillati</taxon>
        <taxon>Actinomycetota</taxon>
        <taxon>Actinomycetes</taxon>
        <taxon>Micromonosporales</taxon>
        <taxon>Micromonosporaceae</taxon>
        <taxon>Actinocatenispora</taxon>
    </lineage>
</organism>
<dbReference type="AlphaFoldDB" id="A0A810L6Y3"/>
<dbReference type="OrthoDB" id="9799840at2"/>
<keyword evidence="2" id="KW-1185">Reference proteome</keyword>
<dbReference type="InterPro" id="IPR035959">
    <property type="entry name" value="RutC-like_sf"/>
</dbReference>
<evidence type="ECO:0000313" key="1">
    <source>
        <dbReference type="EMBL" id="BCJ30889.1"/>
    </source>
</evidence>
<accession>A0A810L6Y3</accession>
<dbReference type="EMBL" id="AP023354">
    <property type="protein sequence ID" value="BCJ30889.1"/>
    <property type="molecule type" value="Genomic_DNA"/>
</dbReference>
<protein>
    <recommendedName>
        <fullName evidence="3">RidA family protein</fullName>
    </recommendedName>
</protein>
<reference evidence="1" key="1">
    <citation type="submission" date="2020-08" db="EMBL/GenBank/DDBJ databases">
        <title>Whole genome shotgun sequence of Actinocatenispora sera NBRC 101916.</title>
        <authorList>
            <person name="Komaki H."/>
            <person name="Tamura T."/>
        </authorList>
    </citation>
    <scope>NUCLEOTIDE SEQUENCE</scope>
    <source>
        <strain evidence="1">NBRC 101916</strain>
    </source>
</reference>
<dbReference type="PANTHER" id="PTHR43857">
    <property type="entry name" value="BLR7761 PROTEIN"/>
    <property type="match status" value="1"/>
</dbReference>
<dbReference type="Proteomes" id="UP000680750">
    <property type="component" value="Chromosome"/>
</dbReference>